<dbReference type="SMART" id="SM00184">
    <property type="entry name" value="RING"/>
    <property type="match status" value="1"/>
</dbReference>
<feature type="region of interest" description="Disordered" evidence="17">
    <location>
        <begin position="482"/>
        <end position="517"/>
    </location>
</feature>
<accession>A0A6G1Q7R1</accession>
<evidence type="ECO:0000256" key="13">
    <source>
        <dbReference type="ARBA" id="ARBA00079040"/>
    </source>
</evidence>
<name>A0A6G1Q7R1_CHAAH</name>
<feature type="compositionally biased region" description="Polar residues" evidence="17">
    <location>
        <begin position="1184"/>
        <end position="1200"/>
    </location>
</feature>
<dbReference type="EMBL" id="CM015724">
    <property type="protein sequence ID" value="KAF3698196.1"/>
    <property type="molecule type" value="Genomic_DNA"/>
</dbReference>
<dbReference type="InterPro" id="IPR013083">
    <property type="entry name" value="Znf_RING/FYVE/PHD"/>
</dbReference>
<feature type="compositionally biased region" description="Basic and acidic residues" evidence="17">
    <location>
        <begin position="891"/>
        <end position="901"/>
    </location>
</feature>
<gene>
    <name evidence="19" type="ORF">EXN66_Car013877</name>
</gene>
<dbReference type="SUPFAM" id="SSF57850">
    <property type="entry name" value="RING/U-box"/>
    <property type="match status" value="1"/>
</dbReference>
<feature type="compositionally biased region" description="Basic and acidic residues" evidence="17">
    <location>
        <begin position="606"/>
        <end position="616"/>
    </location>
</feature>
<dbReference type="GO" id="GO:0000209">
    <property type="term" value="P:protein polyubiquitination"/>
    <property type="evidence" value="ECO:0007669"/>
    <property type="project" value="TreeGrafter"/>
</dbReference>
<feature type="compositionally biased region" description="Low complexity" evidence="17">
    <location>
        <begin position="958"/>
        <end position="967"/>
    </location>
</feature>
<feature type="compositionally biased region" description="Low complexity" evidence="17">
    <location>
        <begin position="661"/>
        <end position="672"/>
    </location>
</feature>
<keyword evidence="4" id="KW-0479">Metal-binding</keyword>
<evidence type="ECO:0000256" key="2">
    <source>
        <dbReference type="ARBA" id="ARBA00012483"/>
    </source>
</evidence>
<feature type="compositionally biased region" description="Basic and acidic residues" evidence="17">
    <location>
        <begin position="642"/>
        <end position="659"/>
    </location>
</feature>
<feature type="compositionally biased region" description="Pro residues" evidence="17">
    <location>
        <begin position="621"/>
        <end position="635"/>
    </location>
</feature>
<feature type="compositionally biased region" description="Basic residues" evidence="17">
    <location>
        <begin position="921"/>
        <end position="931"/>
    </location>
</feature>
<evidence type="ECO:0000256" key="15">
    <source>
        <dbReference type="ARBA" id="ARBA00082108"/>
    </source>
</evidence>
<evidence type="ECO:0000256" key="10">
    <source>
        <dbReference type="ARBA" id="ARBA00071236"/>
    </source>
</evidence>
<feature type="compositionally biased region" description="Polar residues" evidence="17">
    <location>
        <begin position="719"/>
        <end position="733"/>
    </location>
</feature>
<dbReference type="InterPro" id="IPR018957">
    <property type="entry name" value="Znf_C3HC4_RING-type"/>
</dbReference>
<feature type="compositionally biased region" description="Gly residues" evidence="17">
    <location>
        <begin position="47"/>
        <end position="62"/>
    </location>
</feature>
<dbReference type="Pfam" id="PF00097">
    <property type="entry name" value="zf-C3HC4"/>
    <property type="match status" value="1"/>
</dbReference>
<dbReference type="Pfam" id="PF26084">
    <property type="entry name" value="PWI_Topors"/>
    <property type="match status" value="1"/>
</dbReference>
<feature type="compositionally biased region" description="Pro residues" evidence="17">
    <location>
        <begin position="798"/>
        <end position="810"/>
    </location>
</feature>
<feature type="region of interest" description="Disordered" evidence="17">
    <location>
        <begin position="1"/>
        <end position="96"/>
    </location>
</feature>
<evidence type="ECO:0000256" key="7">
    <source>
        <dbReference type="ARBA" id="ARBA00022833"/>
    </source>
</evidence>
<feature type="compositionally biased region" description="Basic and acidic residues" evidence="17">
    <location>
        <begin position="494"/>
        <end position="517"/>
    </location>
</feature>
<feature type="region of interest" description="Disordered" evidence="17">
    <location>
        <begin position="1176"/>
        <end position="1277"/>
    </location>
</feature>
<feature type="compositionally biased region" description="Basic and acidic residues" evidence="17">
    <location>
        <begin position="14"/>
        <end position="25"/>
    </location>
</feature>
<feature type="region of interest" description="Disordered" evidence="17">
    <location>
        <begin position="1698"/>
        <end position="1750"/>
    </location>
</feature>
<dbReference type="PROSITE" id="PS00518">
    <property type="entry name" value="ZF_RING_1"/>
    <property type="match status" value="1"/>
</dbReference>
<evidence type="ECO:0000256" key="17">
    <source>
        <dbReference type="SAM" id="MobiDB-lite"/>
    </source>
</evidence>
<feature type="compositionally biased region" description="Basic residues" evidence="17">
    <location>
        <begin position="704"/>
        <end position="715"/>
    </location>
</feature>
<dbReference type="Gene3D" id="3.30.40.10">
    <property type="entry name" value="Zinc/RING finger domain, C3HC4 (zinc finger)"/>
    <property type="match status" value="1"/>
</dbReference>
<evidence type="ECO:0000313" key="19">
    <source>
        <dbReference type="EMBL" id="KAF3698196.1"/>
    </source>
</evidence>
<reference evidence="20" key="2">
    <citation type="submission" date="2019-02" db="EMBL/GenBank/DDBJ databases">
        <title>Opniocepnalus argus Var Kimnra genome.</title>
        <authorList>
            <person name="Zhou C."/>
            <person name="Xiao S."/>
        </authorList>
    </citation>
    <scope>NUCLEOTIDE SEQUENCE [LARGE SCALE GENOMIC DNA]</scope>
</reference>
<dbReference type="PANTHER" id="PTHR46077">
    <property type="entry name" value="E3 UBIQUITIN-PROTEIN LIGASE TOPORS"/>
    <property type="match status" value="1"/>
</dbReference>
<dbReference type="PANTHER" id="PTHR46077:SF1">
    <property type="entry name" value="TOP1 BINDING ARGININE_SERINE RICH PROTEIN, E3 UBIQUITIN LIGASE"/>
    <property type="match status" value="1"/>
</dbReference>
<feature type="compositionally biased region" description="Basic and acidic residues" evidence="17">
    <location>
        <begin position="1208"/>
        <end position="1220"/>
    </location>
</feature>
<feature type="compositionally biased region" description="Polar residues" evidence="17">
    <location>
        <begin position="1698"/>
        <end position="1719"/>
    </location>
</feature>
<dbReference type="Proteomes" id="UP000503349">
    <property type="component" value="Chromosome 13"/>
</dbReference>
<feature type="compositionally biased region" description="Basic and acidic residues" evidence="17">
    <location>
        <begin position="1261"/>
        <end position="1270"/>
    </location>
</feature>
<reference evidence="19 20" key="1">
    <citation type="submission" date="2019-02" db="EMBL/GenBank/DDBJ databases">
        <title>Opniocepnalus argus genome.</title>
        <authorList>
            <person name="Zhou C."/>
            <person name="Xiao S."/>
        </authorList>
    </citation>
    <scope>NUCLEOTIDE SEQUENCE [LARGE SCALE GENOMIC DNA]</scope>
    <source>
        <strain evidence="19">OARG1902GOOAL</strain>
        <tissue evidence="19">Muscle</tissue>
    </source>
</reference>
<sequence>MPLTVRSSARRRRINTDENPLERPGEASAHVMAPTRMKLRVRRRGNAAGGEGEGQPEEGGQGSRENVGHSSRRKNTSNTSTTAAATSTSSQPTSSVSASARAVVAAEEASPDSKCPICLDRFNNLAYLDRCLHRFCFPCIQEWSHNKPECPLCKQPFTSILHSVRAEDDFKEYTLRPQPANNSVAATVALVAAMASAARSDPQMRLTLRRHRGEDGRETSTRRRRRERGGRDWESRRAREGTGVLEWYLDSHPSHPPPVSPVGTEESDEGEHLSQLSLRGGPYLGERGVIFEGLTGLGGAVAPVAPNDRASRRLMSRLAARQRLQRKGGSVRRLREREMVAFRRALYRCGIQVRGVAGVNGNQRQQQRDITAESFRENPTHLNRLRPWLQRELTVLYGAHGVLVHIVQRIIMARLADHGLEDTPTIEEELRPFLLARTEHFLHELVSFARSPLSLDNYDLQAVYEPPAAALDLDRVNSSSDSSSVIAISEGEEDERRTEERSEDRLQERIGGSHDDIIQSGSCLSLSAWDDETPGPSYSTAEPSCSLASLSFSPAPHEAACEGGREKRDEGDVEEECLIVGYKKPIAERTPELVQLSSDTEEDEEEKKKEEGKVEETLPSLPNPTPPLSYLPTVPPSTSGAYRDEQDDKLKEKDCEAVDHGSCARSWSGSSGKSHESVLMLSPCAEQRESLRDRKQLVSGAAREKRKKKKRRKGRERSTNWLKKSGTLYNPNRSIYPAMMCRRSQTPSPFHSSGESGSPLPPSPPDSSWEYNCSPLTSSVSSPSRTSSISSPFSSSPQPSPPPRTPPTPSHSPSHPHHGEKPGGKRKYKSRHLDSNDKDPNWRPSSSHCKAKRGKRGEKEMKKKNGRDGGRRKRHRRDENRESSDYGGESSSKRCREDRSPSVEIIYEGTISSDPTQPTGCKRRRKRHRTTQHSSSPVIITLDSDSSHDDINTKHMISSSSSSPLSSQQTVDFSDLPSLPLAHSAAVGRALDSEIGELPVDILDRGSDGSETEPAGQSEAAGPIAIDNSDISDREVDVENVEESNSLQGCSDADKRLSSNIHATVRKPDNKAATCDIQGEAATLDASVPTGENVADLVTMDVHKRESEVLTSDSCLLATILNDLEVITAPKCDNSLNFEASSPETRKKHLNNLCDKQAKSNLDSWLAETSHTRTLPEERHFNNVGDQSQGLDLPTCQTTVALPPPPEQLRERSVKEEGRDLLLPLKQASPVQSYKRNTPPPLNYRNNGCAHLSPISPVDLHSSHTSDTDPVRGNSPVVLNSNTTDSPVDSDLAAELSKNNQAIPPIPAMKKHFTNTLAMIKELASTSSYSTSGTDIHSPCQSATIDSHSASPTKGHTVTTSSDSSHIPPIHSHSSEYENNPTNLDINSSKLSSPVDRSNKMASISKLLPTDMHPANSLFPVDLCSAKVGESTEKRAHIDSTSGGFRNKTLGQNTCGVVPIDLHCCSKVSAEATLTGNSVFSGVKSNDTLPAVSLSSIVFKTQKPHSPIDSHLSNKSENFSLKCSVSSLPTTTSTSSFLPVDLHRRNPKFPVDPHSSSAVSEELTNNKVSLTVSHENRSSHGQSTPADLRCTSPVLPANPRCSSFINTTVGEHFNHAASSPSPSELNINFHTLHRKGTSQSTPTTKSPFKHLHHADSDPGPANHFGPRPILQLHNDTCSKQNLPTDFNPENSLKDFQLHTSNHIPSSPHSVEKQWNSNACTDAHPDSQSHLDEHSASSIWTTDTLPHRTGK</sequence>
<dbReference type="CDD" id="cd16574">
    <property type="entry name" value="RING-HC_Topors"/>
    <property type="match status" value="1"/>
</dbReference>
<feature type="compositionally biased region" description="Low complexity" evidence="17">
    <location>
        <begin position="1361"/>
        <end position="1372"/>
    </location>
</feature>
<dbReference type="InterPro" id="IPR001841">
    <property type="entry name" value="Znf_RING"/>
</dbReference>
<dbReference type="InterPro" id="IPR058746">
    <property type="entry name" value="Znf_RING-type_Topors"/>
</dbReference>
<keyword evidence="9" id="KW-0804">Transcription</keyword>
<dbReference type="GO" id="GO:0008270">
    <property type="term" value="F:zinc ion binding"/>
    <property type="evidence" value="ECO:0007669"/>
    <property type="project" value="UniProtKB-KW"/>
</dbReference>
<feature type="compositionally biased region" description="Polar residues" evidence="17">
    <location>
        <begin position="1637"/>
        <end position="1646"/>
    </location>
</feature>
<evidence type="ECO:0000313" key="20">
    <source>
        <dbReference type="Proteomes" id="UP000503349"/>
    </source>
</evidence>
<feature type="region of interest" description="Disordered" evidence="17">
    <location>
        <begin position="208"/>
        <end position="237"/>
    </location>
</feature>
<evidence type="ECO:0000256" key="12">
    <source>
        <dbReference type="ARBA" id="ARBA00076940"/>
    </source>
</evidence>
<evidence type="ECO:0000256" key="4">
    <source>
        <dbReference type="ARBA" id="ARBA00022723"/>
    </source>
</evidence>
<dbReference type="InterPro" id="IPR058745">
    <property type="entry name" value="PWI_Topors"/>
</dbReference>
<feature type="compositionally biased region" description="Basic and acidic residues" evidence="17">
    <location>
        <begin position="857"/>
        <end position="869"/>
    </location>
</feature>
<dbReference type="GO" id="GO:0006513">
    <property type="term" value="P:protein monoubiquitination"/>
    <property type="evidence" value="ECO:0007669"/>
    <property type="project" value="TreeGrafter"/>
</dbReference>
<feature type="region of interest" description="Disordered" evidence="17">
    <location>
        <begin position="1001"/>
        <end position="1030"/>
    </location>
</feature>
<dbReference type="GO" id="GO:0008630">
    <property type="term" value="P:intrinsic apoptotic signaling pathway in response to DNA damage"/>
    <property type="evidence" value="ECO:0007669"/>
    <property type="project" value="UniProtKB-ARBA"/>
</dbReference>
<organism evidence="19 20">
    <name type="scientific">Channa argus</name>
    <name type="common">Northern snakehead</name>
    <name type="synonym">Ophicephalus argus</name>
    <dbReference type="NCBI Taxonomy" id="215402"/>
    <lineage>
        <taxon>Eukaryota</taxon>
        <taxon>Metazoa</taxon>
        <taxon>Chordata</taxon>
        <taxon>Craniata</taxon>
        <taxon>Vertebrata</taxon>
        <taxon>Euteleostomi</taxon>
        <taxon>Actinopterygii</taxon>
        <taxon>Neopterygii</taxon>
        <taxon>Teleostei</taxon>
        <taxon>Neoteleostei</taxon>
        <taxon>Acanthomorphata</taxon>
        <taxon>Anabantaria</taxon>
        <taxon>Anabantiformes</taxon>
        <taxon>Channoidei</taxon>
        <taxon>Channidae</taxon>
        <taxon>Channa</taxon>
    </lineage>
</organism>
<feature type="compositionally biased region" description="Polar residues" evidence="17">
    <location>
        <begin position="1342"/>
        <end position="1360"/>
    </location>
</feature>
<feature type="compositionally biased region" description="Basic and acidic residues" evidence="17">
    <location>
        <begin position="686"/>
        <end position="696"/>
    </location>
</feature>
<evidence type="ECO:0000256" key="14">
    <source>
        <dbReference type="ARBA" id="ARBA00079184"/>
    </source>
</evidence>
<dbReference type="PROSITE" id="PS50089">
    <property type="entry name" value="ZF_RING_2"/>
    <property type="match status" value="1"/>
</dbReference>
<feature type="compositionally biased region" description="Basic and acidic residues" evidence="17">
    <location>
        <begin position="831"/>
        <end position="841"/>
    </location>
</feature>
<keyword evidence="20" id="KW-1185">Reference proteome</keyword>
<feature type="region of interest" description="Disordered" evidence="17">
    <location>
        <begin position="1635"/>
        <end position="1671"/>
    </location>
</feature>
<evidence type="ECO:0000259" key="18">
    <source>
        <dbReference type="PROSITE" id="PS50089"/>
    </source>
</evidence>
<feature type="compositionally biased region" description="Low complexity" evidence="17">
    <location>
        <begin position="76"/>
        <end position="96"/>
    </location>
</feature>
<dbReference type="EC" id="2.3.2.27" evidence="2"/>
<evidence type="ECO:0000256" key="8">
    <source>
        <dbReference type="ARBA" id="ARBA00023015"/>
    </source>
</evidence>
<feature type="region of interest" description="Disordered" evidence="17">
    <location>
        <begin position="588"/>
        <end position="972"/>
    </location>
</feature>
<protein>
    <recommendedName>
        <fullName evidence="10">E3 ubiquitin-protein ligase Topors</fullName>
        <ecNumber evidence="2">2.3.2.27</ecNumber>
    </recommendedName>
    <alternativeName>
        <fullName evidence="11">RING-type E3 ubiquitin transferase Topors</fullName>
    </alternativeName>
    <alternativeName>
        <fullName evidence="13">SUMO1-protein E3 ligase Topors</fullName>
    </alternativeName>
    <alternativeName>
        <fullName evidence="12">Topoisomerase I-binding RING finger protein</fullName>
    </alternativeName>
    <alternativeName>
        <fullName evidence="14">Topoisomerase I-binding arginine/serine-rich protein</fullName>
    </alternativeName>
    <alternativeName>
        <fullName evidence="15">Tumor suppressor p53-binding protein 3</fullName>
    </alternativeName>
</protein>
<evidence type="ECO:0000256" key="6">
    <source>
        <dbReference type="ARBA" id="ARBA00022786"/>
    </source>
</evidence>
<feature type="domain" description="RING-type" evidence="18">
    <location>
        <begin position="115"/>
        <end position="154"/>
    </location>
</feature>
<evidence type="ECO:0000256" key="16">
    <source>
        <dbReference type="PROSITE-ProRule" id="PRU00175"/>
    </source>
</evidence>
<keyword evidence="3" id="KW-0808">Transferase</keyword>
<keyword evidence="5 16" id="KW-0863">Zinc-finger</keyword>
<proteinExistence type="predicted"/>
<feature type="compositionally biased region" description="Polar residues" evidence="17">
    <location>
        <begin position="910"/>
        <end position="919"/>
    </location>
</feature>
<keyword evidence="8" id="KW-0805">Transcription regulation</keyword>
<dbReference type="FunFam" id="3.30.40.10:FF:000136">
    <property type="entry name" value="E3 ubiquitin-protein ligase Topors"/>
    <property type="match status" value="1"/>
</dbReference>
<keyword evidence="7" id="KW-0862">Zinc</keyword>
<evidence type="ECO:0000256" key="3">
    <source>
        <dbReference type="ARBA" id="ARBA00022679"/>
    </source>
</evidence>
<evidence type="ECO:0000256" key="11">
    <source>
        <dbReference type="ARBA" id="ARBA00076856"/>
    </source>
</evidence>
<dbReference type="GO" id="GO:0061630">
    <property type="term" value="F:ubiquitin protein ligase activity"/>
    <property type="evidence" value="ECO:0007669"/>
    <property type="project" value="UniProtKB-EC"/>
</dbReference>
<dbReference type="GO" id="GO:0032391">
    <property type="term" value="C:photoreceptor connecting cilium"/>
    <property type="evidence" value="ECO:0007669"/>
    <property type="project" value="UniProtKB-ARBA"/>
</dbReference>
<feature type="compositionally biased region" description="Low complexity" evidence="17">
    <location>
        <begin position="774"/>
        <end position="797"/>
    </location>
</feature>
<feature type="compositionally biased region" description="Basic and acidic residues" evidence="17">
    <location>
        <begin position="1722"/>
        <end position="1734"/>
    </location>
</feature>
<feature type="compositionally biased region" description="Basic and acidic residues" evidence="17">
    <location>
        <begin position="212"/>
        <end position="221"/>
    </location>
</feature>
<keyword evidence="6" id="KW-0833">Ubl conjugation pathway</keyword>
<comment type="catalytic activity">
    <reaction evidence="1">
        <text>S-ubiquitinyl-[E2 ubiquitin-conjugating enzyme]-L-cysteine + [acceptor protein]-L-lysine = [E2 ubiquitin-conjugating enzyme]-L-cysteine + N(6)-ubiquitinyl-[acceptor protein]-L-lysine.</text>
        <dbReference type="EC" id="2.3.2.27"/>
    </reaction>
</comment>
<dbReference type="InterPro" id="IPR017907">
    <property type="entry name" value="Znf_RING_CS"/>
</dbReference>
<feature type="region of interest" description="Disordered" evidence="17">
    <location>
        <begin position="249"/>
        <end position="275"/>
    </location>
</feature>
<feature type="region of interest" description="Disordered" evidence="17">
    <location>
        <begin position="1342"/>
        <end position="1382"/>
    </location>
</feature>
<evidence type="ECO:0000256" key="5">
    <source>
        <dbReference type="ARBA" id="ARBA00022771"/>
    </source>
</evidence>
<evidence type="ECO:0000256" key="9">
    <source>
        <dbReference type="ARBA" id="ARBA00023163"/>
    </source>
</evidence>
<evidence type="ECO:0000256" key="1">
    <source>
        <dbReference type="ARBA" id="ARBA00000900"/>
    </source>
</evidence>